<proteinExistence type="predicted"/>
<sequence length="67" mass="8115">MESTNRRNDNNKRGSFNKSFRPNRNNSFNSQKRKFNDNGEKWLSFTDLKEMIFDLTKRVETLEKLIK</sequence>
<dbReference type="AlphaFoldDB" id="A0A858U7A7"/>
<evidence type="ECO:0000256" key="1">
    <source>
        <dbReference type="SAM" id="MobiDB-lite"/>
    </source>
</evidence>
<keyword evidence="3" id="KW-1185">Reference proteome</keyword>
<dbReference type="RefSeq" id="WP_169605164.1">
    <property type="nucleotide sequence ID" value="NZ_CP051481.1"/>
</dbReference>
<feature type="region of interest" description="Disordered" evidence="1">
    <location>
        <begin position="1"/>
        <end position="35"/>
    </location>
</feature>
<protein>
    <submittedName>
        <fullName evidence="2">Uncharacterized protein</fullName>
    </submittedName>
</protein>
<dbReference type="KEGG" id="mphe:HGG69_02200"/>
<dbReference type="EMBL" id="CP051481">
    <property type="protein sequence ID" value="QJG67113.1"/>
    <property type="molecule type" value="Genomic_DNA"/>
</dbReference>
<feature type="compositionally biased region" description="Low complexity" evidence="1">
    <location>
        <begin position="16"/>
        <end position="30"/>
    </location>
</feature>
<feature type="compositionally biased region" description="Basic and acidic residues" evidence="1">
    <location>
        <begin position="1"/>
        <end position="12"/>
    </location>
</feature>
<accession>A0A858U7A7</accession>
<dbReference type="Proteomes" id="UP000501060">
    <property type="component" value="Chromosome"/>
</dbReference>
<evidence type="ECO:0000313" key="2">
    <source>
        <dbReference type="EMBL" id="QJG67113.1"/>
    </source>
</evidence>
<gene>
    <name evidence="2" type="ORF">HGG69_02200</name>
</gene>
<name>A0A858U7A7_9MOLU</name>
<reference evidence="2 3" key="1">
    <citation type="submission" date="2020-04" db="EMBL/GenBank/DDBJ databases">
        <title>Novel Mycoplasma species detected in Phocoena phocoena (harbor porpoise) from the USA.</title>
        <authorList>
            <person name="Volokhov D.V."/>
        </authorList>
    </citation>
    <scope>NUCLEOTIDE SEQUENCE [LARGE SCALE GENOMIC DNA]</scope>
    <source>
        <strain evidence="2 3">Phocoena C-264-GEN</strain>
    </source>
</reference>
<evidence type="ECO:0000313" key="3">
    <source>
        <dbReference type="Proteomes" id="UP000501060"/>
    </source>
</evidence>
<organism evidence="2 3">
    <name type="scientific">Mycoplasma phocoenae</name>
    <dbReference type="NCBI Taxonomy" id="754517"/>
    <lineage>
        <taxon>Bacteria</taxon>
        <taxon>Bacillati</taxon>
        <taxon>Mycoplasmatota</taxon>
        <taxon>Mollicutes</taxon>
        <taxon>Mycoplasmataceae</taxon>
        <taxon>Mycoplasma</taxon>
    </lineage>
</organism>